<dbReference type="AlphaFoldDB" id="A0A0F9KS20"/>
<comment type="caution">
    <text evidence="1">The sequence shown here is derived from an EMBL/GenBank/DDBJ whole genome shotgun (WGS) entry which is preliminary data.</text>
</comment>
<dbReference type="EMBL" id="LAZR01007474">
    <property type="protein sequence ID" value="KKM85039.1"/>
    <property type="molecule type" value="Genomic_DNA"/>
</dbReference>
<reference evidence="1" key="1">
    <citation type="journal article" date="2015" name="Nature">
        <title>Complex archaea that bridge the gap between prokaryotes and eukaryotes.</title>
        <authorList>
            <person name="Spang A."/>
            <person name="Saw J.H."/>
            <person name="Jorgensen S.L."/>
            <person name="Zaremba-Niedzwiedzka K."/>
            <person name="Martijn J."/>
            <person name="Lind A.E."/>
            <person name="van Eijk R."/>
            <person name="Schleper C."/>
            <person name="Guy L."/>
            <person name="Ettema T.J."/>
        </authorList>
    </citation>
    <scope>NUCLEOTIDE SEQUENCE</scope>
</reference>
<proteinExistence type="predicted"/>
<name>A0A0F9KS20_9ZZZZ</name>
<protein>
    <submittedName>
        <fullName evidence="1">Uncharacterized protein</fullName>
    </submittedName>
</protein>
<evidence type="ECO:0000313" key="1">
    <source>
        <dbReference type="EMBL" id="KKM85039.1"/>
    </source>
</evidence>
<organism evidence="1">
    <name type="scientific">marine sediment metagenome</name>
    <dbReference type="NCBI Taxonomy" id="412755"/>
    <lineage>
        <taxon>unclassified sequences</taxon>
        <taxon>metagenomes</taxon>
        <taxon>ecological metagenomes</taxon>
    </lineage>
</organism>
<sequence>MKDNIFKTFSNEEIAQLIYDEFVKDKNLSDHNVRKKFKSFEEEFWARYQIEEKLPDPELEHRQWEVFDIVWFKIIELEKELVLKRNKVLNTKSDEELVEILYEKVKNQADLSSINLGIYWSELGVDNIFDFPQATYHRCERIDNMVWQKVKLLKKQRKHEEVEKERKNSFKLIDEIIGWIKEKGLKKLSKINLQLYLSEKKIDLTPVNRQALYLKVNKEIEFQKEKK</sequence>
<accession>A0A0F9KS20</accession>
<gene>
    <name evidence="1" type="ORF">LCGC14_1293140</name>
</gene>